<feature type="non-terminal residue" evidence="2">
    <location>
        <position position="1"/>
    </location>
</feature>
<dbReference type="InterPro" id="IPR050931">
    <property type="entry name" value="Mito_Protein_Transport_Metaxin"/>
</dbReference>
<gene>
    <name evidence="2" type="ORF">S03H2_49906</name>
</gene>
<dbReference type="EMBL" id="BARU01031562">
    <property type="protein sequence ID" value="GAH62264.1"/>
    <property type="molecule type" value="Genomic_DNA"/>
</dbReference>
<comment type="caution">
    <text evidence="2">The sequence shown here is derived from an EMBL/GenBank/DDBJ whole genome shotgun (WGS) entry which is preliminary data.</text>
</comment>
<sequence length="152" mass="17644">SSVERAQMLAWNRLIDEHLYWVAVIQPRWRETANWEKYLRIIAGTDDVPVALRAFADDFRFRILTEFMLGGWGRMPAEVLYARARQDIDAIADNLAEKRFMMGDEPTSIDAAASSMLRHIIDPPFVFDTKEYAASKPSLRAYLGRMKERFDI</sequence>
<dbReference type="InterPro" id="IPR033468">
    <property type="entry name" value="Metaxin_GST"/>
</dbReference>
<name>X1I832_9ZZZZ</name>
<dbReference type="Pfam" id="PF17171">
    <property type="entry name" value="GST_C_6"/>
    <property type="match status" value="1"/>
</dbReference>
<accession>X1I832</accession>
<evidence type="ECO:0000259" key="1">
    <source>
        <dbReference type="Pfam" id="PF17171"/>
    </source>
</evidence>
<dbReference type="AlphaFoldDB" id="X1I832"/>
<dbReference type="PANTHER" id="PTHR12289">
    <property type="entry name" value="METAXIN RELATED"/>
    <property type="match status" value="1"/>
</dbReference>
<organism evidence="2">
    <name type="scientific">marine sediment metagenome</name>
    <dbReference type="NCBI Taxonomy" id="412755"/>
    <lineage>
        <taxon>unclassified sequences</taxon>
        <taxon>metagenomes</taxon>
        <taxon>ecological metagenomes</taxon>
    </lineage>
</organism>
<protein>
    <recommendedName>
        <fullName evidence="1">Metaxin glutathione S-transferase domain-containing protein</fullName>
    </recommendedName>
</protein>
<dbReference type="PANTHER" id="PTHR12289:SF41">
    <property type="entry name" value="FAILED AXON CONNECTIONS-RELATED"/>
    <property type="match status" value="1"/>
</dbReference>
<dbReference type="SUPFAM" id="SSF47616">
    <property type="entry name" value="GST C-terminal domain-like"/>
    <property type="match status" value="1"/>
</dbReference>
<evidence type="ECO:0000313" key="2">
    <source>
        <dbReference type="EMBL" id="GAH62264.1"/>
    </source>
</evidence>
<proteinExistence type="predicted"/>
<dbReference type="CDD" id="cd03193">
    <property type="entry name" value="GST_C_Metaxin"/>
    <property type="match status" value="1"/>
</dbReference>
<feature type="domain" description="Metaxin glutathione S-transferase" evidence="1">
    <location>
        <begin position="84"/>
        <end position="146"/>
    </location>
</feature>
<reference evidence="2" key="1">
    <citation type="journal article" date="2014" name="Front. Microbiol.">
        <title>High frequency of phylogenetically diverse reductive dehalogenase-homologous genes in deep subseafloor sedimentary metagenomes.</title>
        <authorList>
            <person name="Kawai M."/>
            <person name="Futagami T."/>
            <person name="Toyoda A."/>
            <person name="Takaki Y."/>
            <person name="Nishi S."/>
            <person name="Hori S."/>
            <person name="Arai W."/>
            <person name="Tsubouchi T."/>
            <person name="Morono Y."/>
            <person name="Uchiyama I."/>
            <person name="Ito T."/>
            <person name="Fujiyama A."/>
            <person name="Inagaki F."/>
            <person name="Takami H."/>
        </authorList>
    </citation>
    <scope>NUCLEOTIDE SEQUENCE</scope>
    <source>
        <strain evidence="2">Expedition CK06-06</strain>
    </source>
</reference>
<dbReference type="InterPro" id="IPR036282">
    <property type="entry name" value="Glutathione-S-Trfase_C_sf"/>
</dbReference>